<dbReference type="RefSeq" id="WP_118983637.1">
    <property type="nucleotide sequence ID" value="NZ_QHCS01000007.1"/>
</dbReference>
<dbReference type="CDD" id="cd05243">
    <property type="entry name" value="SDR_a5"/>
    <property type="match status" value="1"/>
</dbReference>
<evidence type="ECO:0000313" key="3">
    <source>
        <dbReference type="Proteomes" id="UP000266669"/>
    </source>
</evidence>
<dbReference type="Proteomes" id="UP000266669">
    <property type="component" value="Unassembled WGS sequence"/>
</dbReference>
<gene>
    <name evidence="2" type="ORF">DLM78_20565</name>
</gene>
<evidence type="ECO:0000259" key="1">
    <source>
        <dbReference type="Pfam" id="PF13460"/>
    </source>
</evidence>
<proteinExistence type="predicted"/>
<accession>A0A8B3CNE9</accession>
<feature type="domain" description="NAD(P)-binding" evidence="1">
    <location>
        <begin position="8"/>
        <end position="196"/>
    </location>
</feature>
<comment type="caution">
    <text evidence="2">The sequence shown here is derived from an EMBL/GenBank/DDBJ whole genome shotgun (WGS) entry which is preliminary data.</text>
</comment>
<sequence>MKRILVLGATGSLGKFVIEELRRQGYWIRVLSRSSSKLRSLNASFDESVLGDLFDPKSLESAVSGIDAVISCAGASLDLRNFRDKHTFEEINFTGNRNVLSAAVQERVSKFIYVSFLRVEGIQRTEYIQSHEKISEAIRKSGLPYTIVRPTAFFSILLSFLKLAKKGIGVVLGEGKVRINPIHEKDVAKAVVEALKIDLEEMNIGGPDVFTRDEITELALRVAGKDRKLFHIPIFFLNKVMIRFLQPFNQRIFQFLRFGNVVHTLDVVGPKYGTERLENYFRENLDSV</sequence>
<dbReference type="EMBL" id="QHCS01000007">
    <property type="protein sequence ID" value="RHX83875.1"/>
    <property type="molecule type" value="Genomic_DNA"/>
</dbReference>
<evidence type="ECO:0000313" key="2">
    <source>
        <dbReference type="EMBL" id="RHX83875.1"/>
    </source>
</evidence>
<dbReference type="SUPFAM" id="SSF51735">
    <property type="entry name" value="NAD(P)-binding Rossmann-fold domains"/>
    <property type="match status" value="1"/>
</dbReference>
<protein>
    <recommendedName>
        <fullName evidence="1">NAD(P)-binding domain-containing protein</fullName>
    </recommendedName>
</protein>
<name>A0A8B3CNE9_9LEPT</name>
<dbReference type="GO" id="GO:0044877">
    <property type="term" value="F:protein-containing complex binding"/>
    <property type="evidence" value="ECO:0007669"/>
    <property type="project" value="TreeGrafter"/>
</dbReference>
<dbReference type="AlphaFoldDB" id="A0A8B3CNE9"/>
<dbReference type="Gene3D" id="3.40.50.720">
    <property type="entry name" value="NAD(P)-binding Rossmann-like Domain"/>
    <property type="match status" value="1"/>
</dbReference>
<organism evidence="2 3">
    <name type="scientific">Leptospira stimsonii</name>
    <dbReference type="NCBI Taxonomy" id="2202203"/>
    <lineage>
        <taxon>Bacteria</taxon>
        <taxon>Pseudomonadati</taxon>
        <taxon>Spirochaetota</taxon>
        <taxon>Spirochaetia</taxon>
        <taxon>Leptospirales</taxon>
        <taxon>Leptospiraceae</taxon>
        <taxon>Leptospira</taxon>
    </lineage>
</organism>
<dbReference type="PANTHER" id="PTHR12126">
    <property type="entry name" value="NADH-UBIQUINONE OXIDOREDUCTASE 39 KDA SUBUNIT-RELATED"/>
    <property type="match status" value="1"/>
</dbReference>
<dbReference type="InterPro" id="IPR036291">
    <property type="entry name" value="NAD(P)-bd_dom_sf"/>
</dbReference>
<dbReference type="InterPro" id="IPR016040">
    <property type="entry name" value="NAD(P)-bd_dom"/>
</dbReference>
<dbReference type="PANTHER" id="PTHR12126:SF11">
    <property type="entry name" value="NADH DEHYDROGENASE [UBIQUINONE] 1 ALPHA SUBCOMPLEX SUBUNIT 9, MITOCHONDRIAL"/>
    <property type="match status" value="1"/>
</dbReference>
<reference evidence="3" key="1">
    <citation type="submission" date="2018-05" db="EMBL/GenBank/DDBJ databases">
        <title>Leptospira yasudae sp. nov. and Leptospira stimsonii sp. nov., two pathogenic species of the genus Leptospira isolated from environmental sources.</title>
        <authorList>
            <person name="Casanovas-Massana A."/>
            <person name="Hamond C."/>
            <person name="Santos L.A."/>
            <person name="Hacker K.P."/>
            <person name="Balassiano I."/>
            <person name="Medeiros M.A."/>
            <person name="Reis M.G."/>
            <person name="Ko A.I."/>
            <person name="Wunder E.A."/>
        </authorList>
    </citation>
    <scope>NUCLEOTIDE SEQUENCE [LARGE SCALE GENOMIC DNA]</scope>
    <source>
        <strain evidence="3">AMB6-RJ</strain>
    </source>
</reference>
<dbReference type="Pfam" id="PF13460">
    <property type="entry name" value="NAD_binding_10"/>
    <property type="match status" value="1"/>
</dbReference>
<dbReference type="InterPro" id="IPR051207">
    <property type="entry name" value="ComplexI_NDUFA9_subunit"/>
</dbReference>